<keyword evidence="3" id="KW-1185">Reference proteome</keyword>
<sequence>MDILTDIDLCPLAKIGASPHAGGWVKTANKADALHASVGMMAGKEAVPTRRARRWQRLSTANSIPQNKRRRAWRPCPILTPIPTRLPPIHLNRRDGLVNFIRHFVVALAAICVLAGAIGYGISAYYVASELNTSTLGDNLCDREAAAASAERNFVIDIRFGGDFSFVGAKLIDLT</sequence>
<feature type="transmembrane region" description="Helical" evidence="1">
    <location>
        <begin position="104"/>
        <end position="128"/>
    </location>
</feature>
<keyword evidence="1" id="KW-0812">Transmembrane</keyword>
<name>A0AA40C400_9PEZI</name>
<gene>
    <name evidence="2" type="ORF">B0T14DRAFT_565492</name>
</gene>
<evidence type="ECO:0000313" key="2">
    <source>
        <dbReference type="EMBL" id="KAK0624200.1"/>
    </source>
</evidence>
<dbReference type="Proteomes" id="UP001175000">
    <property type="component" value="Unassembled WGS sequence"/>
</dbReference>
<reference evidence="2" key="1">
    <citation type="submission" date="2023-06" db="EMBL/GenBank/DDBJ databases">
        <title>Genome-scale phylogeny and comparative genomics of the fungal order Sordariales.</title>
        <authorList>
            <consortium name="Lawrence Berkeley National Laboratory"/>
            <person name="Hensen N."/>
            <person name="Bonometti L."/>
            <person name="Westerberg I."/>
            <person name="Brannstrom I.O."/>
            <person name="Guillou S."/>
            <person name="Cros-Aarteil S."/>
            <person name="Calhoun S."/>
            <person name="Haridas S."/>
            <person name="Kuo A."/>
            <person name="Mondo S."/>
            <person name="Pangilinan J."/>
            <person name="Riley R."/>
            <person name="Labutti K."/>
            <person name="Andreopoulos B."/>
            <person name="Lipzen A."/>
            <person name="Chen C."/>
            <person name="Yanf M."/>
            <person name="Daum C."/>
            <person name="Ng V."/>
            <person name="Clum A."/>
            <person name="Steindorff A."/>
            <person name="Ohm R."/>
            <person name="Martin F."/>
            <person name="Silar P."/>
            <person name="Natvig D."/>
            <person name="Lalanne C."/>
            <person name="Gautier V."/>
            <person name="Ament-Velasquez S.L."/>
            <person name="Kruys A."/>
            <person name="Hutchinson M.I."/>
            <person name="Powell A.J."/>
            <person name="Barry K."/>
            <person name="Miller A.N."/>
            <person name="Grigoriev I.V."/>
            <person name="Debuchy R."/>
            <person name="Gladieux P."/>
            <person name="Thoren M.H."/>
            <person name="Johannesson H."/>
        </authorList>
    </citation>
    <scope>NUCLEOTIDE SEQUENCE</scope>
    <source>
        <strain evidence="2">CBS 606.72</strain>
    </source>
</reference>
<dbReference type="EMBL" id="JAULSU010000003">
    <property type="protein sequence ID" value="KAK0624200.1"/>
    <property type="molecule type" value="Genomic_DNA"/>
</dbReference>
<dbReference type="AlphaFoldDB" id="A0AA40C400"/>
<comment type="caution">
    <text evidence="2">The sequence shown here is derived from an EMBL/GenBank/DDBJ whole genome shotgun (WGS) entry which is preliminary data.</text>
</comment>
<proteinExistence type="predicted"/>
<protein>
    <submittedName>
        <fullName evidence="2">Uncharacterized protein</fullName>
    </submittedName>
</protein>
<accession>A0AA40C400</accession>
<keyword evidence="1" id="KW-0472">Membrane</keyword>
<keyword evidence="1" id="KW-1133">Transmembrane helix</keyword>
<evidence type="ECO:0000313" key="3">
    <source>
        <dbReference type="Proteomes" id="UP001175000"/>
    </source>
</evidence>
<organism evidence="2 3">
    <name type="scientific">Immersiella caudata</name>
    <dbReference type="NCBI Taxonomy" id="314043"/>
    <lineage>
        <taxon>Eukaryota</taxon>
        <taxon>Fungi</taxon>
        <taxon>Dikarya</taxon>
        <taxon>Ascomycota</taxon>
        <taxon>Pezizomycotina</taxon>
        <taxon>Sordariomycetes</taxon>
        <taxon>Sordariomycetidae</taxon>
        <taxon>Sordariales</taxon>
        <taxon>Lasiosphaeriaceae</taxon>
        <taxon>Immersiella</taxon>
    </lineage>
</organism>
<evidence type="ECO:0000256" key="1">
    <source>
        <dbReference type="SAM" id="Phobius"/>
    </source>
</evidence>